<accession>A0A2S8BC78</accession>
<feature type="region of interest" description="Disordered" evidence="1">
    <location>
        <begin position="42"/>
        <end position="63"/>
    </location>
</feature>
<protein>
    <submittedName>
        <fullName evidence="2">Uncharacterized protein</fullName>
    </submittedName>
</protein>
<evidence type="ECO:0000313" key="2">
    <source>
        <dbReference type="EMBL" id="PQM44251.1"/>
    </source>
</evidence>
<proteinExistence type="predicted"/>
<reference evidence="2 3" key="1">
    <citation type="journal article" date="2017" name="Int. J. Syst. Evol. Microbiol.">
        <title>Mycobacterium talmoniae sp. nov., a slowly growing mycobacterium isolated from human respiratory samples.</title>
        <authorList>
            <person name="Davidson R.M."/>
            <person name="DeGroote M.A."/>
            <person name="Marola J.L."/>
            <person name="Buss S."/>
            <person name="Jones V."/>
            <person name="McNeil M.R."/>
            <person name="Freifeld A.G."/>
            <person name="Elaine Epperson L."/>
            <person name="Hasan N.A."/>
            <person name="Jackson M."/>
            <person name="Iwen P.C."/>
            <person name="Salfinger M."/>
            <person name="Strong M."/>
        </authorList>
    </citation>
    <scope>NUCLEOTIDE SEQUENCE [LARGE SCALE GENOMIC DNA]</scope>
    <source>
        <strain evidence="2 3">ATCC BAA-2683</strain>
    </source>
</reference>
<dbReference type="AlphaFoldDB" id="A0A2S8BC78"/>
<comment type="caution">
    <text evidence="2">The sequence shown here is derived from an EMBL/GenBank/DDBJ whole genome shotgun (WGS) entry which is preliminary data.</text>
</comment>
<gene>
    <name evidence="2" type="ORF">C1Y40_05593</name>
</gene>
<dbReference type="EMBL" id="PPEA01000885">
    <property type="protein sequence ID" value="PQM44251.1"/>
    <property type="molecule type" value="Genomic_DNA"/>
</dbReference>
<dbReference type="Proteomes" id="UP000238296">
    <property type="component" value="Unassembled WGS sequence"/>
</dbReference>
<evidence type="ECO:0000256" key="1">
    <source>
        <dbReference type="SAM" id="MobiDB-lite"/>
    </source>
</evidence>
<evidence type="ECO:0000313" key="3">
    <source>
        <dbReference type="Proteomes" id="UP000238296"/>
    </source>
</evidence>
<feature type="compositionally biased region" description="Polar residues" evidence="1">
    <location>
        <begin position="47"/>
        <end position="63"/>
    </location>
</feature>
<sequence length="63" mass="6063">MPIPVSATLSSNLSLVAIGRTCAAKSSGAISSSGSGAVAALSGTGRNTGSHTSSMWSKTTCSC</sequence>
<name>A0A2S8BC78_9MYCO</name>
<organism evidence="2 3">
    <name type="scientific">Mycobacterium talmoniae</name>
    <dbReference type="NCBI Taxonomy" id="1858794"/>
    <lineage>
        <taxon>Bacteria</taxon>
        <taxon>Bacillati</taxon>
        <taxon>Actinomycetota</taxon>
        <taxon>Actinomycetes</taxon>
        <taxon>Mycobacteriales</taxon>
        <taxon>Mycobacteriaceae</taxon>
        <taxon>Mycobacterium</taxon>
    </lineage>
</organism>